<dbReference type="PROSITE" id="PS50158">
    <property type="entry name" value="ZF_CCHC"/>
    <property type="match status" value="1"/>
</dbReference>
<organism evidence="10 11">
    <name type="scientific">Tanacetum coccineum</name>
    <dbReference type="NCBI Taxonomy" id="301880"/>
    <lineage>
        <taxon>Eukaryota</taxon>
        <taxon>Viridiplantae</taxon>
        <taxon>Streptophyta</taxon>
        <taxon>Embryophyta</taxon>
        <taxon>Tracheophyta</taxon>
        <taxon>Spermatophyta</taxon>
        <taxon>Magnoliopsida</taxon>
        <taxon>eudicotyledons</taxon>
        <taxon>Gunneridae</taxon>
        <taxon>Pentapetalae</taxon>
        <taxon>asterids</taxon>
        <taxon>campanulids</taxon>
        <taxon>Asterales</taxon>
        <taxon>Asteraceae</taxon>
        <taxon>Asteroideae</taxon>
        <taxon>Anthemideae</taxon>
        <taxon>Anthemidinae</taxon>
        <taxon>Tanacetum</taxon>
    </lineage>
</organism>
<dbReference type="InterPro" id="IPR041373">
    <property type="entry name" value="RT_RNaseH"/>
</dbReference>
<dbReference type="EMBL" id="BQNB010020143">
    <property type="protein sequence ID" value="GJT92785.1"/>
    <property type="molecule type" value="Genomic_DNA"/>
</dbReference>
<name>A0ABQ5HY49_9ASTR</name>
<dbReference type="SUPFAM" id="SSF50630">
    <property type="entry name" value="Acid proteases"/>
    <property type="match status" value="1"/>
</dbReference>
<gene>
    <name evidence="10" type="ORF">Tco_1081630</name>
</gene>
<dbReference type="Gene3D" id="3.10.20.370">
    <property type="match status" value="1"/>
</dbReference>
<evidence type="ECO:0000256" key="1">
    <source>
        <dbReference type="ARBA" id="ARBA00022679"/>
    </source>
</evidence>
<accession>A0ABQ5HY49</accession>
<dbReference type="InterPro" id="IPR041588">
    <property type="entry name" value="Integrase_H2C2"/>
</dbReference>
<evidence type="ECO:0000259" key="9">
    <source>
        <dbReference type="PROSITE" id="PS50158"/>
    </source>
</evidence>
<dbReference type="InterPro" id="IPR050951">
    <property type="entry name" value="Retrovirus_Pol_polyprotein"/>
</dbReference>
<dbReference type="SMART" id="SM00343">
    <property type="entry name" value="ZnF_C2HC"/>
    <property type="match status" value="1"/>
</dbReference>
<evidence type="ECO:0000256" key="7">
    <source>
        <dbReference type="PROSITE-ProRule" id="PRU00047"/>
    </source>
</evidence>
<proteinExistence type="predicted"/>
<dbReference type="Pfam" id="PF08284">
    <property type="entry name" value="RVP_2"/>
    <property type="match status" value="1"/>
</dbReference>
<feature type="domain" description="CCHC-type" evidence="9">
    <location>
        <begin position="196"/>
        <end position="212"/>
    </location>
</feature>
<feature type="region of interest" description="Disordered" evidence="8">
    <location>
        <begin position="39"/>
        <end position="63"/>
    </location>
</feature>
<reference evidence="10" key="1">
    <citation type="journal article" date="2022" name="Int. J. Mol. Sci.">
        <title>Draft Genome of Tanacetum Coccineum: Genomic Comparison of Closely Related Tanacetum-Family Plants.</title>
        <authorList>
            <person name="Yamashiro T."/>
            <person name="Shiraishi A."/>
            <person name="Nakayama K."/>
            <person name="Satake H."/>
        </authorList>
    </citation>
    <scope>NUCLEOTIDE SEQUENCE</scope>
</reference>
<evidence type="ECO:0000256" key="3">
    <source>
        <dbReference type="ARBA" id="ARBA00022722"/>
    </source>
</evidence>
<reference evidence="10" key="2">
    <citation type="submission" date="2022-01" db="EMBL/GenBank/DDBJ databases">
        <authorList>
            <person name="Yamashiro T."/>
            <person name="Shiraishi A."/>
            <person name="Satake H."/>
            <person name="Nakayama K."/>
        </authorList>
    </citation>
    <scope>NUCLEOTIDE SEQUENCE</scope>
</reference>
<evidence type="ECO:0000256" key="6">
    <source>
        <dbReference type="ARBA" id="ARBA00022918"/>
    </source>
</evidence>
<feature type="region of interest" description="Disordered" evidence="8">
    <location>
        <begin position="669"/>
        <end position="695"/>
    </location>
</feature>
<dbReference type="GO" id="GO:0003964">
    <property type="term" value="F:RNA-directed DNA polymerase activity"/>
    <property type="evidence" value="ECO:0007669"/>
    <property type="project" value="UniProtKB-KW"/>
</dbReference>
<evidence type="ECO:0000256" key="4">
    <source>
        <dbReference type="ARBA" id="ARBA00022759"/>
    </source>
</evidence>
<protein>
    <submittedName>
        <fullName evidence="10">Reverse transcriptase domain-containing protein</fullName>
    </submittedName>
</protein>
<keyword evidence="7" id="KW-0863">Zinc-finger</keyword>
<dbReference type="PANTHER" id="PTHR37984">
    <property type="entry name" value="PROTEIN CBG26694"/>
    <property type="match status" value="1"/>
</dbReference>
<dbReference type="Proteomes" id="UP001151760">
    <property type="component" value="Unassembled WGS sequence"/>
</dbReference>
<dbReference type="Pfam" id="PF17921">
    <property type="entry name" value="Integrase_H2C2"/>
    <property type="match status" value="1"/>
</dbReference>
<keyword evidence="11" id="KW-1185">Reference proteome</keyword>
<feature type="compositionally biased region" description="Basic and acidic residues" evidence="8">
    <location>
        <begin position="40"/>
        <end position="55"/>
    </location>
</feature>
<dbReference type="CDD" id="cd09274">
    <property type="entry name" value="RNase_HI_RT_Ty3"/>
    <property type="match status" value="1"/>
</dbReference>
<evidence type="ECO:0000256" key="8">
    <source>
        <dbReference type="SAM" id="MobiDB-lite"/>
    </source>
</evidence>
<dbReference type="InterPro" id="IPR043502">
    <property type="entry name" value="DNA/RNA_pol_sf"/>
</dbReference>
<evidence type="ECO:0000313" key="11">
    <source>
        <dbReference type="Proteomes" id="UP001151760"/>
    </source>
</evidence>
<dbReference type="Pfam" id="PF00098">
    <property type="entry name" value="zf-CCHC"/>
    <property type="match status" value="1"/>
</dbReference>
<dbReference type="PANTHER" id="PTHR37984:SF5">
    <property type="entry name" value="PROTEIN NYNRIN-LIKE"/>
    <property type="match status" value="1"/>
</dbReference>
<dbReference type="Gene3D" id="2.40.70.10">
    <property type="entry name" value="Acid Proteases"/>
    <property type="match status" value="1"/>
</dbReference>
<evidence type="ECO:0000256" key="5">
    <source>
        <dbReference type="ARBA" id="ARBA00022801"/>
    </source>
</evidence>
<feature type="region of interest" description="Disordered" evidence="8">
    <location>
        <begin position="1"/>
        <end position="24"/>
    </location>
</feature>
<keyword evidence="2" id="KW-0548">Nucleotidyltransferase</keyword>
<keyword evidence="7" id="KW-0479">Metal-binding</keyword>
<dbReference type="SUPFAM" id="SSF56672">
    <property type="entry name" value="DNA/RNA polymerases"/>
    <property type="match status" value="1"/>
</dbReference>
<keyword evidence="1" id="KW-0808">Transferase</keyword>
<sequence>MAPRRITKRTSPATTTTTTTPMTDAQIKALIERGVAAALAERDADRSKNSDDSHDSGTGGRRQVSTIRECTYTDFLKCQPLNFKGTEGVVGLTQWLENMESVFHISNYTELSLMCSRMFPEESDEIEKYVGGLPDRIHGSVMASKPMTMQDVIEFATELMDKKISTFGPGEKKPYGGSKPLCPKCNYHHDGQCAPKCTNCKRIGHSARDCKSQSTAANNNQRAQGANQRILTFFECGAQAYAVGTVGTNPNSNFITGTFLLNNHYASILFDTGTDRSFVSTAFSSLIDIIPTTLNHGYDVELADGRIIWVNTLIRGCTLNFLNHPFNNDLMPVEMGSFDVIIGMDWLSKYQAVIVYAKKIVRIPFGNEVLIARGCPIFLAHVTTKKTEDKSEEKRLKGVPIVRDFPEVFPEDLPGIPPARQVEFQIDLMPSAALVARAPYRLASPEMKELSDQLKELSDKGFIRPSSSPWEAPVLFVKKKDGSFWMCIDYRELNKLTLKEKLCSTPILALPKGDENFIVYCDASHKGLGAVLMQREKVIAYASRQLKIHEKNYMTHNLELGSVVFALKIWRHYLYGTKCTVFTDHKSIQHILDQKELNMRQHRWLELLSDYNCEIHYHLWKVNVVVDALSRKERDQPLRVQALVMTISLDLPKQILEAHTEARKPENLKAKDVGGMLIENSKDPEKPRKEKLEPRDDGTLCLNNRSWLPCYGDLRTLIMNESHKSKYSVHPGSDKMYQDMKQLCGWPNMKADIATDKHQTRIVIIYSISR</sequence>
<keyword evidence="4" id="KW-0255">Endonuclease</keyword>
<dbReference type="CDD" id="cd00303">
    <property type="entry name" value="retropepsin_like"/>
    <property type="match status" value="1"/>
</dbReference>
<feature type="compositionally biased region" description="Low complexity" evidence="8">
    <location>
        <begin position="9"/>
        <end position="23"/>
    </location>
</feature>
<keyword evidence="3" id="KW-0540">Nuclease</keyword>
<dbReference type="InterPro" id="IPR021109">
    <property type="entry name" value="Peptidase_aspartic_dom_sf"/>
</dbReference>
<keyword evidence="6 10" id="KW-0695">RNA-directed DNA polymerase</keyword>
<evidence type="ECO:0000313" key="10">
    <source>
        <dbReference type="EMBL" id="GJT92785.1"/>
    </source>
</evidence>
<dbReference type="Pfam" id="PF17917">
    <property type="entry name" value="RT_RNaseH"/>
    <property type="match status" value="1"/>
</dbReference>
<dbReference type="Gene3D" id="3.10.10.10">
    <property type="entry name" value="HIV Type 1 Reverse Transcriptase, subunit A, domain 1"/>
    <property type="match status" value="1"/>
</dbReference>
<feature type="compositionally biased region" description="Basic and acidic residues" evidence="8">
    <location>
        <begin position="680"/>
        <end position="695"/>
    </location>
</feature>
<keyword evidence="5" id="KW-0378">Hydrolase</keyword>
<dbReference type="InterPro" id="IPR001878">
    <property type="entry name" value="Znf_CCHC"/>
</dbReference>
<dbReference type="Gene3D" id="1.10.340.70">
    <property type="match status" value="1"/>
</dbReference>
<keyword evidence="7" id="KW-0862">Zinc</keyword>
<evidence type="ECO:0000256" key="2">
    <source>
        <dbReference type="ARBA" id="ARBA00022695"/>
    </source>
</evidence>
<comment type="caution">
    <text evidence="10">The sequence shown here is derived from an EMBL/GenBank/DDBJ whole genome shotgun (WGS) entry which is preliminary data.</text>
</comment>